<evidence type="ECO:0000313" key="3">
    <source>
        <dbReference type="Proteomes" id="UP000660861"/>
    </source>
</evidence>
<reference evidence="2" key="1">
    <citation type="submission" date="2020-08" db="EMBL/GenBank/DDBJ databases">
        <title>Genome public.</title>
        <authorList>
            <person name="Liu C."/>
            <person name="Sun Q."/>
        </authorList>
    </citation>
    <scope>NUCLEOTIDE SEQUENCE</scope>
    <source>
        <strain evidence="2">NSJ-54</strain>
    </source>
</reference>
<name>A0A926I622_9FIRM</name>
<sequence>MQQEQQTQANHITGVRCEVVNCAYNEGRRYCTAKEIKVGPAFAAMNGDTQCSTFKPQ</sequence>
<dbReference type="InterPro" id="IPR011437">
    <property type="entry name" value="DUF1540"/>
</dbReference>
<comment type="caution">
    <text evidence="2">The sequence shown here is derived from an EMBL/GenBank/DDBJ whole genome shotgun (WGS) entry which is preliminary data.</text>
</comment>
<feature type="domain" description="DUF1540" evidence="1">
    <location>
        <begin position="15"/>
        <end position="54"/>
    </location>
</feature>
<evidence type="ECO:0000259" key="1">
    <source>
        <dbReference type="Pfam" id="PF07561"/>
    </source>
</evidence>
<evidence type="ECO:0000313" key="2">
    <source>
        <dbReference type="EMBL" id="MBC8569549.1"/>
    </source>
</evidence>
<dbReference type="EMBL" id="JACRTC010000001">
    <property type="protein sequence ID" value="MBC8569549.1"/>
    <property type="molecule type" value="Genomic_DNA"/>
</dbReference>
<dbReference type="Proteomes" id="UP000660861">
    <property type="component" value="Unassembled WGS sequence"/>
</dbReference>
<gene>
    <name evidence="2" type="ORF">H8709_01720</name>
</gene>
<accession>A0A926I622</accession>
<organism evidence="2 3">
    <name type="scientific">Zongyangia hominis</name>
    <dbReference type="NCBI Taxonomy" id="2763677"/>
    <lineage>
        <taxon>Bacteria</taxon>
        <taxon>Bacillati</taxon>
        <taxon>Bacillota</taxon>
        <taxon>Clostridia</taxon>
        <taxon>Eubacteriales</taxon>
        <taxon>Oscillospiraceae</taxon>
        <taxon>Zongyangia</taxon>
    </lineage>
</organism>
<dbReference type="Pfam" id="PF07561">
    <property type="entry name" value="DUF1540"/>
    <property type="match status" value="1"/>
</dbReference>
<dbReference type="AlphaFoldDB" id="A0A926I622"/>
<protein>
    <submittedName>
        <fullName evidence="2">DUF1540 domain-containing protein</fullName>
    </submittedName>
</protein>
<keyword evidence="3" id="KW-1185">Reference proteome</keyword>
<proteinExistence type="predicted"/>
<dbReference type="RefSeq" id="WP_262396646.1">
    <property type="nucleotide sequence ID" value="NZ_JACRTC010000001.1"/>
</dbReference>